<sequence length="157" mass="17506">MYMQSFGEWLYETPISTMFRDITWIIPAVQSTHLLAIAVVIGSALVMELRLAGVLATDEPAGTVVQRYLPWIWRALVVLLLTGTLLVVAEPARTLGNTIFWTKMALVLVAFVLTLVFRRPLLRAPGGHAAIPAKPIAWLMLLIWVVVIFCGRFIAYT</sequence>
<reference evidence="3 4" key="1">
    <citation type="submission" date="2020-08" db="EMBL/GenBank/DDBJ databases">
        <title>Genomic Encyclopedia of Type Strains, Phase IV (KMG-IV): sequencing the most valuable type-strain genomes for metagenomic binning, comparative biology and taxonomic classification.</title>
        <authorList>
            <person name="Goeker M."/>
        </authorList>
    </citation>
    <scope>NUCLEOTIDE SEQUENCE [LARGE SCALE GENOMIC DNA]</scope>
    <source>
        <strain evidence="3 4">DSM 14552</strain>
    </source>
</reference>
<accession>A0A7W5ZWC7</accession>
<comment type="caution">
    <text evidence="3">The sequence shown here is derived from an EMBL/GenBank/DDBJ whole genome shotgun (WGS) entry which is preliminary data.</text>
</comment>
<dbReference type="InterPro" id="IPR046586">
    <property type="entry name" value="DUF6644"/>
</dbReference>
<dbReference type="AlphaFoldDB" id="A0A7W5ZWC7"/>
<dbReference type="EMBL" id="JACICY010000001">
    <property type="protein sequence ID" value="MBB3859372.1"/>
    <property type="molecule type" value="Genomic_DNA"/>
</dbReference>
<gene>
    <name evidence="3" type="ORF">GGQ88_000612</name>
</gene>
<organism evidence="3 4">
    <name type="scientific">Novosphingobium hassiacum</name>
    <dbReference type="NCBI Taxonomy" id="173676"/>
    <lineage>
        <taxon>Bacteria</taxon>
        <taxon>Pseudomonadati</taxon>
        <taxon>Pseudomonadota</taxon>
        <taxon>Alphaproteobacteria</taxon>
        <taxon>Sphingomonadales</taxon>
        <taxon>Sphingomonadaceae</taxon>
        <taxon>Novosphingobium</taxon>
    </lineage>
</organism>
<feature type="transmembrane region" description="Helical" evidence="1">
    <location>
        <begin position="68"/>
        <end position="88"/>
    </location>
</feature>
<keyword evidence="4" id="KW-1185">Reference proteome</keyword>
<evidence type="ECO:0000313" key="3">
    <source>
        <dbReference type="EMBL" id="MBB3859372.1"/>
    </source>
</evidence>
<keyword evidence="1" id="KW-0472">Membrane</keyword>
<feature type="transmembrane region" description="Helical" evidence="1">
    <location>
        <begin position="34"/>
        <end position="56"/>
    </location>
</feature>
<dbReference type="RefSeq" id="WP_183611629.1">
    <property type="nucleotide sequence ID" value="NZ_JACICY010000001.1"/>
</dbReference>
<evidence type="ECO:0000256" key="1">
    <source>
        <dbReference type="SAM" id="Phobius"/>
    </source>
</evidence>
<feature type="transmembrane region" description="Helical" evidence="1">
    <location>
        <begin position="100"/>
        <end position="117"/>
    </location>
</feature>
<protein>
    <recommendedName>
        <fullName evidence="2">DUF6644 domain-containing protein</fullName>
    </recommendedName>
</protein>
<keyword evidence="1" id="KW-0812">Transmembrane</keyword>
<evidence type="ECO:0000259" key="2">
    <source>
        <dbReference type="Pfam" id="PF20349"/>
    </source>
</evidence>
<name>A0A7W5ZWC7_9SPHN</name>
<dbReference type="Pfam" id="PF20349">
    <property type="entry name" value="DUF6644"/>
    <property type="match status" value="1"/>
</dbReference>
<feature type="transmembrane region" description="Helical" evidence="1">
    <location>
        <begin position="137"/>
        <end position="155"/>
    </location>
</feature>
<dbReference type="Proteomes" id="UP000562395">
    <property type="component" value="Unassembled WGS sequence"/>
</dbReference>
<feature type="domain" description="DUF6644" evidence="2">
    <location>
        <begin position="29"/>
        <end position="156"/>
    </location>
</feature>
<proteinExistence type="predicted"/>
<keyword evidence="1" id="KW-1133">Transmembrane helix</keyword>
<evidence type="ECO:0000313" key="4">
    <source>
        <dbReference type="Proteomes" id="UP000562395"/>
    </source>
</evidence>